<dbReference type="Proteomes" id="UP000183509">
    <property type="component" value="Unassembled WGS sequence"/>
</dbReference>
<accession>A0A132ZHQ5</accession>
<dbReference type="EMBL" id="QHGU01000012">
    <property type="protein sequence ID" value="PZM56483.1"/>
    <property type="molecule type" value="Genomic_DNA"/>
</dbReference>
<dbReference type="InterPro" id="IPR031807">
    <property type="entry name" value="HicB-like"/>
</dbReference>
<dbReference type="Pfam" id="PF15919">
    <property type="entry name" value="HicB_lk_antitox"/>
    <property type="match status" value="1"/>
</dbReference>
<evidence type="ECO:0000313" key="3">
    <source>
        <dbReference type="EMBL" id="QHT44867.1"/>
    </source>
</evidence>
<dbReference type="GeneID" id="66455820"/>
<dbReference type="InterPro" id="IPR051404">
    <property type="entry name" value="TA_system_antitoxin"/>
</dbReference>
<reference evidence="3" key="3">
    <citation type="journal article" date="2020" name="J. Antimicrob. Chemother.">
        <title>Tandem amplification of the vanM gene cluster drives vancomycin resistance in vancomycin-variable enterococci.</title>
        <authorList>
            <person name="Sun L."/>
            <person name="Chen Y."/>
            <person name="Hua X."/>
            <person name="Chen Y."/>
            <person name="Hong J."/>
            <person name="Wu X."/>
            <person name="Jiang Y."/>
            <person name="van Schaik W."/>
            <person name="Qu T."/>
            <person name="Yu Y."/>
        </authorList>
    </citation>
    <scope>NUCLEOTIDE SEQUENCE [LARGE SCALE GENOMIC DNA]</scope>
    <source>
        <strain evidence="3">ZY2</strain>
        <plasmid evidence="3">pZY2</plasmid>
    </source>
</reference>
<evidence type="ECO:0000313" key="4">
    <source>
        <dbReference type="EMBL" id="SAM52958.1"/>
    </source>
</evidence>
<dbReference type="AlphaFoldDB" id="A0A132ZHQ5"/>
<dbReference type="PANTHER" id="PTHR34504">
    <property type="entry name" value="ANTITOXIN HICB"/>
    <property type="match status" value="1"/>
</dbReference>
<sequence>MKYFFCAVFEWKGNEYAVKFPDFPDLYTHGETLEDAFEMAQEVLEGYLVLLELQEKEIPSPTPVQELNARIKRSENVNLFVVKANTKVAKARNKQNYDRKSVTVEHYLNVLAAEENINLSKALNDLLREKLI</sequence>
<proteinExistence type="predicted"/>
<dbReference type="EMBL" id="FKLM01000071">
    <property type="protein sequence ID" value="SAM52958.1"/>
    <property type="molecule type" value="Genomic_DNA"/>
</dbReference>
<dbReference type="SUPFAM" id="SSF143100">
    <property type="entry name" value="TTHA1013/TTHA0281-like"/>
    <property type="match status" value="1"/>
</dbReference>
<dbReference type="PANTHER" id="PTHR34504:SF2">
    <property type="entry name" value="UPF0150 PROTEIN SSL0259"/>
    <property type="match status" value="1"/>
</dbReference>
<evidence type="ECO:0000259" key="1">
    <source>
        <dbReference type="Pfam" id="PF15919"/>
    </source>
</evidence>
<dbReference type="RefSeq" id="WP_002320781.1">
    <property type="nucleotide sequence ID" value="NZ_AP022343.1"/>
</dbReference>
<reference evidence="2 6" key="2">
    <citation type="submission" date="2018-05" db="EMBL/GenBank/DDBJ databases">
        <title>Vancomycin-resistant Enterococcus faecium strain from Chelyabinsk, Russia.</title>
        <authorList>
            <person name="Gostev V."/>
            <person name="Goncharov A."/>
            <person name="Kolodzhieva V."/>
            <person name="Suvorov A."/>
            <person name="Sidorenko S."/>
            <person name="Zueva L."/>
        </authorList>
    </citation>
    <scope>NUCLEOTIDE SEQUENCE [LARGE SCALE GENOMIC DNA]</scope>
    <source>
        <strain evidence="2 6">20</strain>
    </source>
</reference>
<reference evidence="4 5" key="1">
    <citation type="submission" date="2016-04" db="EMBL/GenBank/DDBJ databases">
        <authorList>
            <person name="Millard A."/>
        </authorList>
    </citation>
    <scope>NUCLEOTIDE SEQUENCE [LARGE SCALE GENOMIC DNA]</scope>
    <source>
        <strain evidence="4">Isolate 22</strain>
    </source>
</reference>
<organism evidence="3">
    <name type="scientific">Enterococcus faecium</name>
    <name type="common">Streptococcus faecium</name>
    <dbReference type="NCBI Taxonomy" id="1352"/>
    <lineage>
        <taxon>Bacteria</taxon>
        <taxon>Bacillati</taxon>
        <taxon>Bacillota</taxon>
        <taxon>Bacilli</taxon>
        <taxon>Lactobacillales</taxon>
        <taxon>Enterococcaceae</taxon>
        <taxon>Enterococcus</taxon>
    </lineage>
</organism>
<feature type="domain" description="HicB-like antitoxin of toxin-antitoxin system" evidence="1">
    <location>
        <begin position="13"/>
        <end position="96"/>
    </location>
</feature>
<evidence type="ECO:0000313" key="6">
    <source>
        <dbReference type="Proteomes" id="UP000249070"/>
    </source>
</evidence>
<protein>
    <submittedName>
        <fullName evidence="3">Antitoxin HicB</fullName>
    </submittedName>
</protein>
<evidence type="ECO:0000313" key="5">
    <source>
        <dbReference type="Proteomes" id="UP000183509"/>
    </source>
</evidence>
<geneLocation type="plasmid" evidence="3">
    <name>pZY2</name>
</geneLocation>
<name>A0A132ZHQ5_ENTFC</name>
<dbReference type="Gene3D" id="3.30.160.250">
    <property type="match status" value="1"/>
</dbReference>
<dbReference type="Proteomes" id="UP000249070">
    <property type="component" value="Unassembled WGS sequence"/>
</dbReference>
<gene>
    <name evidence="2" type="ORF">DKP91_03790</name>
    <name evidence="4" type="ORF">DTPHA_602646</name>
    <name evidence="3" type="ORF">FCF09_14390</name>
</gene>
<keyword evidence="3" id="KW-0614">Plasmid</keyword>
<evidence type="ECO:0000313" key="2">
    <source>
        <dbReference type="EMBL" id="PZM56483.1"/>
    </source>
</evidence>
<dbReference type="EMBL" id="CP039730">
    <property type="protein sequence ID" value="QHT44867.1"/>
    <property type="molecule type" value="Genomic_DNA"/>
</dbReference>
<dbReference type="InterPro" id="IPR035069">
    <property type="entry name" value="TTHA1013/TTHA0281-like"/>
</dbReference>